<dbReference type="EMBL" id="ACLR01000059">
    <property type="protein sequence ID" value="EEK17439.1"/>
    <property type="molecule type" value="Genomic_DNA"/>
</dbReference>
<accession>C2M9Z4</accession>
<name>C2M9Z4_9PORP</name>
<organism evidence="1 2">
    <name type="scientific">Porphyromonas uenonis 60-3</name>
    <dbReference type="NCBI Taxonomy" id="596327"/>
    <lineage>
        <taxon>Bacteria</taxon>
        <taxon>Pseudomonadati</taxon>
        <taxon>Bacteroidota</taxon>
        <taxon>Bacteroidia</taxon>
        <taxon>Bacteroidales</taxon>
        <taxon>Porphyromonadaceae</taxon>
        <taxon>Porphyromonas</taxon>
    </lineage>
</organism>
<reference evidence="1 2" key="1">
    <citation type="submission" date="2009-04" db="EMBL/GenBank/DDBJ databases">
        <authorList>
            <person name="Sebastian Y."/>
            <person name="Madupu R."/>
            <person name="Durkin A.S."/>
            <person name="Torralba M."/>
            <person name="Methe B."/>
            <person name="Sutton G.G."/>
            <person name="Strausberg R.L."/>
            <person name="Nelson K.E."/>
        </authorList>
    </citation>
    <scope>NUCLEOTIDE SEQUENCE [LARGE SCALE GENOMIC DNA]</scope>
    <source>
        <strain evidence="1 2">60-3</strain>
    </source>
</reference>
<dbReference type="STRING" id="596327.PORUE0001_1624"/>
<evidence type="ECO:0000313" key="1">
    <source>
        <dbReference type="EMBL" id="EEK17439.1"/>
    </source>
</evidence>
<sequence length="37" mass="4383">MQQSLLLWLAPTPPAWVLRSPEGEFGRKVEKTRFRTR</sequence>
<dbReference type="Proteomes" id="UP000003303">
    <property type="component" value="Unassembled WGS sequence"/>
</dbReference>
<protein>
    <submittedName>
        <fullName evidence="1">Uncharacterized protein</fullName>
    </submittedName>
</protein>
<proteinExistence type="predicted"/>
<dbReference type="AlphaFoldDB" id="C2M9Z4"/>
<gene>
    <name evidence="1" type="ORF">PORUE0001_1624</name>
</gene>
<keyword evidence="2" id="KW-1185">Reference proteome</keyword>
<comment type="caution">
    <text evidence="1">The sequence shown here is derived from an EMBL/GenBank/DDBJ whole genome shotgun (WGS) entry which is preliminary data.</text>
</comment>
<evidence type="ECO:0000313" key="2">
    <source>
        <dbReference type="Proteomes" id="UP000003303"/>
    </source>
</evidence>